<reference evidence="5 6" key="1">
    <citation type="submission" date="2024-10" db="EMBL/GenBank/DDBJ databases">
        <authorList>
            <person name="Kim D."/>
        </authorList>
    </citation>
    <scope>NUCLEOTIDE SEQUENCE [LARGE SCALE GENOMIC DNA]</scope>
    <source>
        <strain evidence="5">BH-2024</strain>
    </source>
</reference>
<proteinExistence type="predicted"/>
<name>A0ABD2LUI9_9BILA</name>
<evidence type="ECO:0000256" key="1">
    <source>
        <dbReference type="ARBA" id="ARBA00004123"/>
    </source>
</evidence>
<accession>A0ABD2LUI9</accession>
<dbReference type="Pfam" id="PF08880">
    <property type="entry name" value="QLQ"/>
    <property type="match status" value="1"/>
</dbReference>
<dbReference type="GO" id="GO:0005634">
    <property type="term" value="C:nucleus"/>
    <property type="evidence" value="ECO:0007669"/>
    <property type="project" value="UniProtKB-SubCell"/>
</dbReference>
<dbReference type="InterPro" id="IPR014978">
    <property type="entry name" value="Gln-Leu-Gln_QLQ"/>
</dbReference>
<gene>
    <name evidence="5" type="ORF">niasHT_009616</name>
</gene>
<dbReference type="PROSITE" id="PS51666">
    <property type="entry name" value="QLQ"/>
    <property type="match status" value="1"/>
</dbReference>
<evidence type="ECO:0000313" key="5">
    <source>
        <dbReference type="EMBL" id="KAL3118768.1"/>
    </source>
</evidence>
<evidence type="ECO:0000256" key="3">
    <source>
        <dbReference type="SAM" id="MobiDB-lite"/>
    </source>
</evidence>
<dbReference type="Proteomes" id="UP001620626">
    <property type="component" value="Unassembled WGS sequence"/>
</dbReference>
<evidence type="ECO:0000256" key="2">
    <source>
        <dbReference type="ARBA" id="ARBA00023242"/>
    </source>
</evidence>
<feature type="region of interest" description="Disordered" evidence="3">
    <location>
        <begin position="1"/>
        <end position="41"/>
    </location>
</feature>
<feature type="compositionally biased region" description="Low complexity" evidence="3">
    <location>
        <begin position="1"/>
        <end position="26"/>
    </location>
</feature>
<comment type="subcellular location">
    <subcellularLocation>
        <location evidence="1">Nucleus</location>
    </subcellularLocation>
</comment>
<keyword evidence="6" id="KW-1185">Reference proteome</keyword>
<dbReference type="AlphaFoldDB" id="A0ABD2LUI9"/>
<protein>
    <recommendedName>
        <fullName evidence="4">QLQ domain-containing protein</fullName>
    </recommendedName>
</protein>
<evidence type="ECO:0000313" key="6">
    <source>
        <dbReference type="Proteomes" id="UP001620626"/>
    </source>
</evidence>
<comment type="caution">
    <text evidence="5">The sequence shown here is derived from an EMBL/GenBank/DDBJ whole genome shotgun (WGS) entry which is preliminary data.</text>
</comment>
<feature type="region of interest" description="Disordered" evidence="3">
    <location>
        <begin position="172"/>
        <end position="193"/>
    </location>
</feature>
<evidence type="ECO:0000259" key="4">
    <source>
        <dbReference type="PROSITE" id="PS51666"/>
    </source>
</evidence>
<keyword evidence="2" id="KW-0539">Nucleus</keyword>
<organism evidence="5 6">
    <name type="scientific">Heterodera trifolii</name>
    <dbReference type="NCBI Taxonomy" id="157864"/>
    <lineage>
        <taxon>Eukaryota</taxon>
        <taxon>Metazoa</taxon>
        <taxon>Ecdysozoa</taxon>
        <taxon>Nematoda</taxon>
        <taxon>Chromadorea</taxon>
        <taxon>Rhabditida</taxon>
        <taxon>Tylenchina</taxon>
        <taxon>Tylenchomorpha</taxon>
        <taxon>Tylenchoidea</taxon>
        <taxon>Heteroderidae</taxon>
        <taxon>Heteroderinae</taxon>
        <taxon>Heterodera</taxon>
    </lineage>
</organism>
<feature type="domain" description="QLQ" evidence="4">
    <location>
        <begin position="35"/>
        <end position="70"/>
    </location>
</feature>
<dbReference type="EMBL" id="JBICBT010000263">
    <property type="protein sequence ID" value="KAL3118768.1"/>
    <property type="molecule type" value="Genomic_DNA"/>
</dbReference>
<sequence>MENDSNPQQQQSLQQLPSDALPQPQQNGGGDSADKIGPDQMRLLNAQIAAYKMLARNEPVPRALLREVSDRKRDDTLPLPYEYPYEMPDGRKLPYDLSKILLIHQQRTNTRTTDIPTPPGIDPEVVLRERENRKPAVESQLPEKTEYVIKCDMSALQRLLYKHLQKGLLIDSKHGTDGVSVGQKLGRDTDEDV</sequence>